<dbReference type="CDD" id="cd02123">
    <property type="entry name" value="PA_C_RZF_like"/>
    <property type="match status" value="1"/>
</dbReference>
<comment type="subcellular location">
    <subcellularLocation>
        <location evidence="9">Endomembrane system</location>
        <topology evidence="9">Single-pass type I membrane protein</topology>
    </subcellularLocation>
</comment>
<dbReference type="InterPro" id="IPR003137">
    <property type="entry name" value="PA_domain"/>
</dbReference>
<feature type="chain" id="PRO_5034656753" description="RING-type domain-containing protein" evidence="13">
    <location>
        <begin position="23"/>
        <end position="383"/>
    </location>
</feature>
<dbReference type="GO" id="GO:0005737">
    <property type="term" value="C:cytoplasm"/>
    <property type="evidence" value="ECO:0007669"/>
    <property type="project" value="UniProtKB-ARBA"/>
</dbReference>
<dbReference type="SUPFAM" id="SSF57850">
    <property type="entry name" value="RING/U-box"/>
    <property type="match status" value="1"/>
</dbReference>
<dbReference type="InterPro" id="IPR044744">
    <property type="entry name" value="ZNRF4/RNF13/RNF167_PA"/>
</dbReference>
<dbReference type="GO" id="GO:0008270">
    <property type="term" value="F:zinc ion binding"/>
    <property type="evidence" value="ECO:0007669"/>
    <property type="project" value="UniProtKB-KW"/>
</dbReference>
<keyword evidence="4 10" id="KW-0863">Zinc-finger</keyword>
<proteinExistence type="predicted"/>
<dbReference type="InterPro" id="IPR051834">
    <property type="entry name" value="RING_finger_E3_ligase"/>
</dbReference>
<keyword evidence="8" id="KW-0325">Glycoprotein</keyword>
<dbReference type="InterPro" id="IPR001841">
    <property type="entry name" value="Znf_RING"/>
</dbReference>
<feature type="domain" description="RING-type" evidence="14">
    <location>
        <begin position="226"/>
        <end position="270"/>
    </location>
</feature>
<keyword evidence="2" id="KW-0479">Metal-binding</keyword>
<dbReference type="AlphaFoldDB" id="A0A8B9ST53"/>
<organism evidence="15 16">
    <name type="scientific">Anas platyrhynchos</name>
    <name type="common">Mallard</name>
    <name type="synonym">Anas boschas</name>
    <dbReference type="NCBI Taxonomy" id="8839"/>
    <lineage>
        <taxon>Eukaryota</taxon>
        <taxon>Metazoa</taxon>
        <taxon>Chordata</taxon>
        <taxon>Craniata</taxon>
        <taxon>Vertebrata</taxon>
        <taxon>Euteleostomi</taxon>
        <taxon>Archelosauria</taxon>
        <taxon>Archosauria</taxon>
        <taxon>Dinosauria</taxon>
        <taxon>Saurischia</taxon>
        <taxon>Theropoda</taxon>
        <taxon>Coelurosauria</taxon>
        <taxon>Aves</taxon>
        <taxon>Neognathae</taxon>
        <taxon>Galloanserae</taxon>
        <taxon>Anseriformes</taxon>
        <taxon>Anatidae</taxon>
        <taxon>Anatinae</taxon>
        <taxon>Anas</taxon>
    </lineage>
</organism>
<dbReference type="PROSITE" id="PS50089">
    <property type="entry name" value="ZF_RING_2"/>
    <property type="match status" value="1"/>
</dbReference>
<dbReference type="PANTHER" id="PTHR45931">
    <property type="entry name" value="SI:CH211-59O9.10"/>
    <property type="match status" value="1"/>
</dbReference>
<dbReference type="GO" id="GO:0006511">
    <property type="term" value="P:ubiquitin-dependent protein catabolic process"/>
    <property type="evidence" value="ECO:0007669"/>
    <property type="project" value="TreeGrafter"/>
</dbReference>
<dbReference type="PANTHER" id="PTHR45931:SF20">
    <property type="entry name" value="RING-TYPE E3 UBIQUITIN TRANSFERASE"/>
    <property type="match status" value="1"/>
</dbReference>
<name>A0A8B9ST53_ANAPL</name>
<feature type="region of interest" description="Disordered" evidence="11">
    <location>
        <begin position="311"/>
        <end position="383"/>
    </location>
</feature>
<dbReference type="InterPro" id="IPR013083">
    <property type="entry name" value="Znf_RING/FYVE/PHD"/>
</dbReference>
<keyword evidence="5" id="KW-0862">Zinc</keyword>
<reference evidence="15" key="1">
    <citation type="submission" date="2019-08" db="EMBL/GenBank/DDBJ databases">
        <title>Three high-quality genomes provides insights into domestication of ducks.</title>
        <authorList>
            <person name="Hou Z.C."/>
            <person name="Zhu F."/>
            <person name="Yin Z.T."/>
            <person name="Zhang F."/>
        </authorList>
    </citation>
    <scope>NUCLEOTIDE SEQUENCE [LARGE SCALE GENOMIC DNA]</scope>
</reference>
<accession>A0A8B9ST53</accession>
<evidence type="ECO:0000256" key="1">
    <source>
        <dbReference type="ARBA" id="ARBA00022692"/>
    </source>
</evidence>
<evidence type="ECO:0000256" key="11">
    <source>
        <dbReference type="SAM" id="MobiDB-lite"/>
    </source>
</evidence>
<evidence type="ECO:0000313" key="15">
    <source>
        <dbReference type="Ensembl" id="ENSAPLP00020010687.1"/>
    </source>
</evidence>
<evidence type="ECO:0000256" key="2">
    <source>
        <dbReference type="ARBA" id="ARBA00022723"/>
    </source>
</evidence>
<evidence type="ECO:0000259" key="14">
    <source>
        <dbReference type="PROSITE" id="PS50089"/>
    </source>
</evidence>
<evidence type="ECO:0000256" key="13">
    <source>
        <dbReference type="SAM" id="SignalP"/>
    </source>
</evidence>
<evidence type="ECO:0000256" key="9">
    <source>
        <dbReference type="ARBA" id="ARBA00046288"/>
    </source>
</evidence>
<evidence type="ECO:0000256" key="12">
    <source>
        <dbReference type="SAM" id="Phobius"/>
    </source>
</evidence>
<dbReference type="GO" id="GO:0061630">
    <property type="term" value="F:ubiquitin protein ligase activity"/>
    <property type="evidence" value="ECO:0007669"/>
    <property type="project" value="TreeGrafter"/>
</dbReference>
<dbReference type="Gene3D" id="3.30.40.10">
    <property type="entry name" value="Zinc/RING finger domain, C3HC4 (zinc finger)"/>
    <property type="match status" value="1"/>
</dbReference>
<evidence type="ECO:0000256" key="8">
    <source>
        <dbReference type="ARBA" id="ARBA00023180"/>
    </source>
</evidence>
<feature type="compositionally biased region" description="Acidic residues" evidence="11">
    <location>
        <begin position="311"/>
        <end position="320"/>
    </location>
</feature>
<keyword evidence="6 12" id="KW-1133">Transmembrane helix</keyword>
<evidence type="ECO:0000256" key="4">
    <source>
        <dbReference type="ARBA" id="ARBA00022771"/>
    </source>
</evidence>
<keyword evidence="7 12" id="KW-0472">Membrane</keyword>
<evidence type="ECO:0000313" key="16">
    <source>
        <dbReference type="Proteomes" id="UP000694400"/>
    </source>
</evidence>
<reference evidence="15" key="2">
    <citation type="submission" date="2025-08" db="UniProtKB">
        <authorList>
            <consortium name="Ensembl"/>
        </authorList>
    </citation>
    <scope>IDENTIFICATION</scope>
</reference>
<dbReference type="SMART" id="SM01197">
    <property type="entry name" value="FANCL_C"/>
    <property type="match status" value="1"/>
</dbReference>
<dbReference type="GO" id="GO:0012505">
    <property type="term" value="C:endomembrane system"/>
    <property type="evidence" value="ECO:0007669"/>
    <property type="project" value="UniProtKB-SubCell"/>
</dbReference>
<dbReference type="Pfam" id="PF13639">
    <property type="entry name" value="zf-RING_2"/>
    <property type="match status" value="1"/>
</dbReference>
<dbReference type="Pfam" id="PF02225">
    <property type="entry name" value="PA"/>
    <property type="match status" value="1"/>
</dbReference>
<dbReference type="Proteomes" id="UP000694400">
    <property type="component" value="Chromosome 28"/>
</dbReference>
<dbReference type="Ensembl" id="ENSAPLT00020011516.1">
    <property type="protein sequence ID" value="ENSAPLP00020010687.1"/>
    <property type="gene ID" value="ENSAPLG00020007904.1"/>
</dbReference>
<reference evidence="15" key="3">
    <citation type="submission" date="2025-09" db="UniProtKB">
        <authorList>
            <consortium name="Ensembl"/>
        </authorList>
    </citation>
    <scope>IDENTIFICATION</scope>
</reference>
<evidence type="ECO:0000256" key="5">
    <source>
        <dbReference type="ARBA" id="ARBA00022833"/>
    </source>
</evidence>
<keyword evidence="1 12" id="KW-0812">Transmembrane</keyword>
<evidence type="ECO:0000256" key="10">
    <source>
        <dbReference type="PROSITE-ProRule" id="PRU00175"/>
    </source>
</evidence>
<protein>
    <recommendedName>
        <fullName evidence="14">RING-type domain-containing protein</fullName>
    </recommendedName>
</protein>
<dbReference type="GO" id="GO:0005634">
    <property type="term" value="C:nucleus"/>
    <property type="evidence" value="ECO:0007669"/>
    <property type="project" value="TreeGrafter"/>
</dbReference>
<feature type="transmembrane region" description="Helical" evidence="12">
    <location>
        <begin position="189"/>
        <end position="206"/>
    </location>
</feature>
<keyword evidence="3 13" id="KW-0732">Signal</keyword>
<feature type="signal peptide" evidence="13">
    <location>
        <begin position="1"/>
        <end position="22"/>
    </location>
</feature>
<dbReference type="SUPFAM" id="SSF52025">
    <property type="entry name" value="PA domain"/>
    <property type="match status" value="1"/>
</dbReference>
<evidence type="ECO:0000256" key="3">
    <source>
        <dbReference type="ARBA" id="ARBA00022729"/>
    </source>
</evidence>
<evidence type="ECO:0000256" key="6">
    <source>
        <dbReference type="ARBA" id="ARBA00022989"/>
    </source>
</evidence>
<evidence type="ECO:0000256" key="7">
    <source>
        <dbReference type="ARBA" id="ARBA00023136"/>
    </source>
</evidence>
<dbReference type="Gene3D" id="3.50.30.30">
    <property type="match status" value="1"/>
</dbReference>
<dbReference type="InterPro" id="IPR046450">
    <property type="entry name" value="PA_dom_sf"/>
</dbReference>
<sequence length="383" mass="42664">MSLWLRLLYFVAATFFRKVAVAEAFGHVAYNDSSKCVVYKALPACFGPQLPAEGLAGYLMRAIPPNACHAIENPPAPRKASEKYIALIQGCGCSFAEKVLHAQQAGYQAAVVYNVDSEQLITMTSDDKEIQQQIEIPSLFTGESVSLHMEKALQCEKGVYIRLLPPKYYFAPYQDNAKMLQDTHIMRDIFYITIAIISIVVGIRWCKKARKTKLYTYKRGDKHDSCVICMSDYKEGDLLKILSCSHAYHCSCIDTWLHTQTGKKTCPFCKQPVNTHGQGELLLEQAHEDVNEEEEEEEQGQEYDAFREEYEDDEYGDGEQDTSSSVEGEAFPFPLGVKQGVQAPPAPPCDPHASGVSAQPTAEGSLAFNHTGRKTAPEILRAL</sequence>
<dbReference type="SMART" id="SM00184">
    <property type="entry name" value="RING"/>
    <property type="match status" value="1"/>
</dbReference>